<evidence type="ECO:0008006" key="3">
    <source>
        <dbReference type="Google" id="ProtNLM"/>
    </source>
</evidence>
<dbReference type="Proteomes" id="UP000224660">
    <property type="component" value="Segment"/>
</dbReference>
<sequence length="133" mass="14905">MKKKLATLFMGLAVIASLVGCSSEADTISDNLSKSADSFEVQRRVVFFNGITDKYLLTVEGLCALDTESSKKITVTCKVGKDQYKKHYLGLSDNVSYFVEQTDAKYEDAYHYKVLFRPEEIIPDIDLQTSKGK</sequence>
<evidence type="ECO:0000313" key="2">
    <source>
        <dbReference type="Proteomes" id="UP000224660"/>
    </source>
</evidence>
<reference evidence="1 2" key="1">
    <citation type="journal article" date="2017" name="Viruses">
        <title>Characterization of Bacillus subtilis Viruses vB_BsuM-Goe2 and vB_BsuM-Goe3.</title>
        <authorList>
            <person name="Willms I.M."/>
            <person name="Hoppert M."/>
            <person name="Hertel R."/>
        </authorList>
    </citation>
    <scope>NUCLEOTIDE SEQUENCE [LARGE SCALE GENOMIC DNA]</scope>
</reference>
<name>A0A217EQH8_9CAUD</name>
<protein>
    <recommendedName>
        <fullName evidence="3">Lipoprotein</fullName>
    </recommendedName>
</protein>
<dbReference type="InterPro" id="IPR058243">
    <property type="entry name" value="Phage_VG64"/>
</dbReference>
<organism evidence="1 2">
    <name type="scientific">Bacillus phage vB_BsuM-Goe2</name>
    <dbReference type="NCBI Taxonomy" id="1933062"/>
    <lineage>
        <taxon>Viruses</taxon>
        <taxon>Duplodnaviria</taxon>
        <taxon>Heunggongvirae</taxon>
        <taxon>Uroviricota</taxon>
        <taxon>Caudoviricetes</taxon>
        <taxon>Herelleviridae</taxon>
        <taxon>Spounavirinae</taxon>
        <taxon>Okubovirus</taxon>
        <taxon>Okubovirus camphawk</taxon>
    </lineage>
</organism>
<accession>A0A217EQH8</accession>
<dbReference type="PROSITE" id="PS51257">
    <property type="entry name" value="PROKAR_LIPOPROTEIN"/>
    <property type="match status" value="1"/>
</dbReference>
<dbReference type="EMBL" id="KY368639">
    <property type="protein sequence ID" value="APZ82283.1"/>
    <property type="molecule type" value="Genomic_DNA"/>
</dbReference>
<evidence type="ECO:0000313" key="1">
    <source>
        <dbReference type="EMBL" id="APZ82283.1"/>
    </source>
</evidence>
<proteinExistence type="predicted"/>
<dbReference type="Pfam" id="PF25682">
    <property type="entry name" value="Phage_VG64"/>
    <property type="match status" value="1"/>
</dbReference>
<gene>
    <name evidence="1" type="ORF">Goe2_c04300</name>
</gene>